<sequence length="277" mass="29874">MKKIAIRLMAFAAIVFSAVACNNEADKKAEVKEPVLKEENVTYTADSVSMNGFVVYDESMEGARPAVLIVPEWWGLNDYAKMRARELAKLGYTAMAMDMYGNGKTAETPDSAGAAAGPFYQNPQMAKARMDAALAKLKSYPQTDTANVAAIGYCFGGAMVLNTARLGLGVKGVVSFHGNLVGTPLNKDLLKAKILVCHGAADPFVPAAEVTTFKQQMDSAGITYTFKEYADAVHAFTNPNATAMGEKFKIPIKYNAAADTASWNDMKEFFKTLFPGK</sequence>
<dbReference type="PANTHER" id="PTHR22946:SF0">
    <property type="entry name" value="DIENELACTONE HYDROLASE DOMAIN-CONTAINING PROTEIN"/>
    <property type="match status" value="1"/>
</dbReference>
<protein>
    <submittedName>
        <fullName evidence="3">Dienelactone hydrolase</fullName>
    </submittedName>
</protein>
<accession>A0A562SRW7</accession>
<dbReference type="Proteomes" id="UP000316167">
    <property type="component" value="Unassembled WGS sequence"/>
</dbReference>
<dbReference type="AlphaFoldDB" id="A0A562SRW7"/>
<proteinExistence type="predicted"/>
<dbReference type="SUPFAM" id="SSF53474">
    <property type="entry name" value="alpha/beta-Hydrolases"/>
    <property type="match status" value="1"/>
</dbReference>
<dbReference type="GO" id="GO:0016787">
    <property type="term" value="F:hydrolase activity"/>
    <property type="evidence" value="ECO:0007669"/>
    <property type="project" value="UniProtKB-KW"/>
</dbReference>
<dbReference type="Gene3D" id="3.40.50.1820">
    <property type="entry name" value="alpha/beta hydrolase"/>
    <property type="match status" value="1"/>
</dbReference>
<gene>
    <name evidence="3" type="ORF">IQ13_1879</name>
</gene>
<feature type="chain" id="PRO_5021721858" evidence="1">
    <location>
        <begin position="21"/>
        <end position="277"/>
    </location>
</feature>
<evidence type="ECO:0000313" key="3">
    <source>
        <dbReference type="EMBL" id="TWI83764.1"/>
    </source>
</evidence>
<dbReference type="InterPro" id="IPR050261">
    <property type="entry name" value="FrsA_esterase"/>
</dbReference>
<feature type="domain" description="Dienelactone hydrolase" evidence="2">
    <location>
        <begin position="59"/>
        <end position="273"/>
    </location>
</feature>
<keyword evidence="3" id="KW-0378">Hydrolase</keyword>
<dbReference type="InterPro" id="IPR002925">
    <property type="entry name" value="Dienelactn_hydro"/>
</dbReference>
<comment type="caution">
    <text evidence="3">The sequence shown here is derived from an EMBL/GenBank/DDBJ whole genome shotgun (WGS) entry which is preliminary data.</text>
</comment>
<dbReference type="PROSITE" id="PS51257">
    <property type="entry name" value="PROKAR_LIPOPROTEIN"/>
    <property type="match status" value="1"/>
</dbReference>
<keyword evidence="4" id="KW-1185">Reference proteome</keyword>
<organism evidence="3 4">
    <name type="scientific">Lacibacter cauensis</name>
    <dbReference type="NCBI Taxonomy" id="510947"/>
    <lineage>
        <taxon>Bacteria</taxon>
        <taxon>Pseudomonadati</taxon>
        <taxon>Bacteroidota</taxon>
        <taxon>Chitinophagia</taxon>
        <taxon>Chitinophagales</taxon>
        <taxon>Chitinophagaceae</taxon>
        <taxon>Lacibacter</taxon>
    </lineage>
</organism>
<feature type="signal peptide" evidence="1">
    <location>
        <begin position="1"/>
        <end position="20"/>
    </location>
</feature>
<dbReference type="PANTHER" id="PTHR22946">
    <property type="entry name" value="DIENELACTONE HYDROLASE DOMAIN-CONTAINING PROTEIN-RELATED"/>
    <property type="match status" value="1"/>
</dbReference>
<evidence type="ECO:0000313" key="4">
    <source>
        <dbReference type="Proteomes" id="UP000316167"/>
    </source>
</evidence>
<evidence type="ECO:0000259" key="2">
    <source>
        <dbReference type="Pfam" id="PF01738"/>
    </source>
</evidence>
<dbReference type="RefSeq" id="WP_242009517.1">
    <property type="nucleotide sequence ID" value="NZ_VLLE01000003.1"/>
</dbReference>
<keyword evidence="1" id="KW-0732">Signal</keyword>
<dbReference type="Pfam" id="PF01738">
    <property type="entry name" value="DLH"/>
    <property type="match status" value="1"/>
</dbReference>
<reference evidence="3 4" key="1">
    <citation type="journal article" date="2015" name="Stand. Genomic Sci.">
        <title>Genomic Encyclopedia of Bacterial and Archaeal Type Strains, Phase III: the genomes of soil and plant-associated and newly described type strains.</title>
        <authorList>
            <person name="Whitman W.B."/>
            <person name="Woyke T."/>
            <person name="Klenk H.P."/>
            <person name="Zhou Y."/>
            <person name="Lilburn T.G."/>
            <person name="Beck B.J."/>
            <person name="De Vos P."/>
            <person name="Vandamme P."/>
            <person name="Eisen J.A."/>
            <person name="Garrity G."/>
            <person name="Hugenholtz P."/>
            <person name="Kyrpides N.C."/>
        </authorList>
    </citation>
    <scope>NUCLEOTIDE SEQUENCE [LARGE SCALE GENOMIC DNA]</scope>
    <source>
        <strain evidence="3 4">CGMCC 1.7271</strain>
    </source>
</reference>
<dbReference type="InterPro" id="IPR029058">
    <property type="entry name" value="AB_hydrolase_fold"/>
</dbReference>
<evidence type="ECO:0000256" key="1">
    <source>
        <dbReference type="SAM" id="SignalP"/>
    </source>
</evidence>
<dbReference type="EMBL" id="VLLE01000003">
    <property type="protein sequence ID" value="TWI83764.1"/>
    <property type="molecule type" value="Genomic_DNA"/>
</dbReference>
<name>A0A562SRW7_9BACT</name>